<dbReference type="GeneID" id="25367899"/>
<gene>
    <name evidence="10" type="ORF">AUEXF2481DRAFT_45295</name>
</gene>
<dbReference type="Gene3D" id="1.10.630.10">
    <property type="entry name" value="Cytochrome P450"/>
    <property type="match status" value="1"/>
</dbReference>
<dbReference type="InterPro" id="IPR017972">
    <property type="entry name" value="Cyt_P450_CS"/>
</dbReference>
<proteinExistence type="inferred from homology"/>
<comment type="similarity">
    <text evidence="3 8">Belongs to the cytochrome P450 family.</text>
</comment>
<accession>A0A074XXL9</accession>
<dbReference type="RefSeq" id="XP_013338701.1">
    <property type="nucleotide sequence ID" value="XM_013483247.1"/>
</dbReference>
<evidence type="ECO:0000256" key="7">
    <source>
        <dbReference type="PIRSR" id="PIRSR602403-1"/>
    </source>
</evidence>
<dbReference type="PANTHER" id="PTHR24306:SF7">
    <property type="entry name" value="AHBB"/>
    <property type="match status" value="1"/>
</dbReference>
<dbReference type="Pfam" id="PF00067">
    <property type="entry name" value="p450"/>
    <property type="match status" value="1"/>
</dbReference>
<evidence type="ECO:0000256" key="2">
    <source>
        <dbReference type="ARBA" id="ARBA00004389"/>
    </source>
</evidence>
<evidence type="ECO:0000256" key="4">
    <source>
        <dbReference type="ARBA" id="ARBA00022516"/>
    </source>
</evidence>
<keyword evidence="9" id="KW-0812">Transmembrane</keyword>
<keyword evidence="9" id="KW-0472">Membrane</keyword>
<feature type="transmembrane region" description="Helical" evidence="9">
    <location>
        <begin position="7"/>
        <end position="27"/>
    </location>
</feature>
<dbReference type="OrthoDB" id="1470350at2759"/>
<reference evidence="10 11" key="1">
    <citation type="journal article" date="2014" name="BMC Genomics">
        <title>Genome sequencing of four Aureobasidium pullulans varieties: biotechnological potential, stress tolerance, and description of new species.</title>
        <authorList>
            <person name="Gostin Ar C."/>
            <person name="Ohm R.A."/>
            <person name="Kogej T."/>
            <person name="Sonjak S."/>
            <person name="Turk M."/>
            <person name="Zajc J."/>
            <person name="Zalar P."/>
            <person name="Grube M."/>
            <person name="Sun H."/>
            <person name="Han J."/>
            <person name="Sharma A."/>
            <person name="Chiniquy J."/>
            <person name="Ngan C.Y."/>
            <person name="Lipzen A."/>
            <person name="Barry K."/>
            <person name="Grigoriev I.V."/>
            <person name="Gunde-Cimerman N."/>
        </authorList>
    </citation>
    <scope>NUCLEOTIDE SEQUENCE [LARGE SCALE GENOMIC DNA]</scope>
    <source>
        <strain evidence="10 11">EXF-2481</strain>
    </source>
</reference>
<dbReference type="GO" id="GO:0016705">
    <property type="term" value="F:oxidoreductase activity, acting on paired donors, with incorporation or reduction of molecular oxygen"/>
    <property type="evidence" value="ECO:0007669"/>
    <property type="project" value="InterPro"/>
</dbReference>
<dbReference type="Proteomes" id="UP000030641">
    <property type="component" value="Unassembled WGS sequence"/>
</dbReference>
<name>A0A074XXL9_AURSE</name>
<evidence type="ECO:0000256" key="5">
    <source>
        <dbReference type="ARBA" id="ARBA00022723"/>
    </source>
</evidence>
<dbReference type="GO" id="GO:0020037">
    <property type="term" value="F:heme binding"/>
    <property type="evidence" value="ECO:0007669"/>
    <property type="project" value="InterPro"/>
</dbReference>
<evidence type="ECO:0000256" key="9">
    <source>
        <dbReference type="SAM" id="Phobius"/>
    </source>
</evidence>
<organism evidence="10 11">
    <name type="scientific">Aureobasidium subglaciale (strain EXF-2481)</name>
    <name type="common">Aureobasidium pullulans var. subglaciale</name>
    <dbReference type="NCBI Taxonomy" id="1043005"/>
    <lineage>
        <taxon>Eukaryota</taxon>
        <taxon>Fungi</taxon>
        <taxon>Dikarya</taxon>
        <taxon>Ascomycota</taxon>
        <taxon>Pezizomycotina</taxon>
        <taxon>Dothideomycetes</taxon>
        <taxon>Dothideomycetidae</taxon>
        <taxon>Dothideales</taxon>
        <taxon>Saccotheciaceae</taxon>
        <taxon>Aureobasidium</taxon>
    </lineage>
</organism>
<evidence type="ECO:0000256" key="1">
    <source>
        <dbReference type="ARBA" id="ARBA00001971"/>
    </source>
</evidence>
<feature type="binding site" description="axial binding residue" evidence="7">
    <location>
        <position position="446"/>
    </location>
    <ligand>
        <name>heme</name>
        <dbReference type="ChEBI" id="CHEBI:30413"/>
    </ligand>
    <ligandPart>
        <name>Fe</name>
        <dbReference type="ChEBI" id="CHEBI:18248"/>
    </ligandPart>
</feature>
<keyword evidence="4" id="KW-0444">Lipid biosynthesis</keyword>
<keyword evidence="4" id="KW-0443">Lipid metabolism</keyword>
<dbReference type="HOGENOM" id="CLU_018012_4_2_1"/>
<dbReference type="AlphaFoldDB" id="A0A074XXL9"/>
<dbReference type="SUPFAM" id="SSF48264">
    <property type="entry name" value="Cytochrome P450"/>
    <property type="match status" value="1"/>
</dbReference>
<keyword evidence="7 8" id="KW-0349">Heme</keyword>
<keyword evidence="9" id="KW-1133">Transmembrane helix</keyword>
<dbReference type="STRING" id="1043005.A0A074XXL9"/>
<dbReference type="OMA" id="MICWAIN"/>
<keyword evidence="6 7" id="KW-0408">Iron</keyword>
<keyword evidence="8" id="KW-0503">Monooxygenase</keyword>
<evidence type="ECO:0000256" key="3">
    <source>
        <dbReference type="ARBA" id="ARBA00010617"/>
    </source>
</evidence>
<dbReference type="GO" id="GO:0005789">
    <property type="term" value="C:endoplasmic reticulum membrane"/>
    <property type="evidence" value="ECO:0007669"/>
    <property type="project" value="UniProtKB-SubCell"/>
</dbReference>
<keyword evidence="5 7" id="KW-0479">Metal-binding</keyword>
<keyword evidence="11" id="KW-1185">Reference proteome</keyword>
<sequence length="504" mass="56957">MDLITSTHLYIAGGIVLLYATLLRFTVGGKSSKDEPNQIPHWIPVIGHAFRFALNKREFFLWADRINAKKPFTVLLGGRKHYIFSDPADCAAIHKNGKSLHIRGFVRFIYLYIWGFLPEDADRMWEIKQEWHRIDLDWLLDPAKNRVITQTYLRHLEGQFKDLDNALEQSEKGVLRQAGLKTVVDLQGKATGATLWGETTMKLNPGLMDDLTVMVRDGFWPLLFNAPRWMFPKPYAARQRLHEAFADMITNIDDRPDMSVYVQERTRYLTSQGMSAQCQGADNLRTMFASLLNSMPTGYLALVHILTEPGLVDDVRAELENAGWADAVAASADSRDDALEPLIAIIPDKLPLMRSIWYETLRIHNNSLTVREVIAPTELSGKSGRTWRLEKGGVVSIPCGLMHYNEKLHPDPDGFHPGRFMEKTLGGEGESASRTLKPFGGGSTHCPGRVFAEKQMIGLVAGMIWRYDMTIVNKKQKIPKVGEFDNLAKQPAIWLDVRTRDLAA</sequence>
<dbReference type="EMBL" id="KL584797">
    <property type="protein sequence ID" value="KEQ90215.1"/>
    <property type="molecule type" value="Genomic_DNA"/>
</dbReference>
<dbReference type="InterPro" id="IPR001128">
    <property type="entry name" value="Cyt_P450"/>
</dbReference>
<dbReference type="GO" id="GO:0004497">
    <property type="term" value="F:monooxygenase activity"/>
    <property type="evidence" value="ECO:0007669"/>
    <property type="project" value="UniProtKB-KW"/>
</dbReference>
<keyword evidence="8" id="KW-0560">Oxidoreductase</keyword>
<evidence type="ECO:0000256" key="8">
    <source>
        <dbReference type="RuleBase" id="RU000461"/>
    </source>
</evidence>
<dbReference type="GO" id="GO:0005506">
    <property type="term" value="F:iron ion binding"/>
    <property type="evidence" value="ECO:0007669"/>
    <property type="project" value="InterPro"/>
</dbReference>
<comment type="subcellular location">
    <subcellularLocation>
        <location evidence="2">Endoplasmic reticulum membrane</location>
        <topology evidence="2">Single-pass membrane protein</topology>
    </subcellularLocation>
</comment>
<evidence type="ECO:0000256" key="6">
    <source>
        <dbReference type="ARBA" id="ARBA00023004"/>
    </source>
</evidence>
<protein>
    <recommendedName>
        <fullName evidence="12">Cytochrome P450</fullName>
    </recommendedName>
</protein>
<dbReference type="PROSITE" id="PS00086">
    <property type="entry name" value="CYTOCHROME_P450"/>
    <property type="match status" value="1"/>
</dbReference>
<dbReference type="InParanoid" id="A0A074XXL9"/>
<evidence type="ECO:0008006" key="12">
    <source>
        <dbReference type="Google" id="ProtNLM"/>
    </source>
</evidence>
<evidence type="ECO:0000313" key="11">
    <source>
        <dbReference type="Proteomes" id="UP000030641"/>
    </source>
</evidence>
<dbReference type="PANTHER" id="PTHR24306">
    <property type="match status" value="1"/>
</dbReference>
<comment type="cofactor">
    <cofactor evidence="1 7">
        <name>heme</name>
        <dbReference type="ChEBI" id="CHEBI:30413"/>
    </cofactor>
</comment>
<dbReference type="PRINTS" id="PR00465">
    <property type="entry name" value="EP450IV"/>
</dbReference>
<dbReference type="InterPro" id="IPR036396">
    <property type="entry name" value="Cyt_P450_sf"/>
</dbReference>
<evidence type="ECO:0000313" key="10">
    <source>
        <dbReference type="EMBL" id="KEQ90215.1"/>
    </source>
</evidence>
<dbReference type="InterPro" id="IPR002403">
    <property type="entry name" value="Cyt_P450_E_grp-IV"/>
</dbReference>